<dbReference type="SUPFAM" id="SSF56281">
    <property type="entry name" value="Metallo-hydrolase/oxidoreductase"/>
    <property type="match status" value="1"/>
</dbReference>
<evidence type="ECO:0000256" key="5">
    <source>
        <dbReference type="SAM" id="SignalP"/>
    </source>
</evidence>
<keyword evidence="8" id="KW-1185">Reference proteome</keyword>
<keyword evidence="3" id="KW-0378">Hydrolase</keyword>
<dbReference type="GO" id="GO:0016787">
    <property type="term" value="F:hydrolase activity"/>
    <property type="evidence" value="ECO:0007669"/>
    <property type="project" value="UniProtKB-KW"/>
</dbReference>
<organism evidence="7 8">
    <name type="scientific">Mycena maculata</name>
    <dbReference type="NCBI Taxonomy" id="230809"/>
    <lineage>
        <taxon>Eukaryota</taxon>
        <taxon>Fungi</taxon>
        <taxon>Dikarya</taxon>
        <taxon>Basidiomycota</taxon>
        <taxon>Agaricomycotina</taxon>
        <taxon>Agaricomycetes</taxon>
        <taxon>Agaricomycetidae</taxon>
        <taxon>Agaricales</taxon>
        <taxon>Marasmiineae</taxon>
        <taxon>Mycenaceae</taxon>
        <taxon>Mycena</taxon>
    </lineage>
</organism>
<dbReference type="Gene3D" id="3.60.15.10">
    <property type="entry name" value="Ribonuclease Z/Hydroxyacylglutathione hydrolase-like"/>
    <property type="match status" value="1"/>
</dbReference>
<comment type="caution">
    <text evidence="7">The sequence shown here is derived from an EMBL/GenBank/DDBJ whole genome shotgun (WGS) entry which is preliminary data.</text>
</comment>
<dbReference type="CDD" id="cd07730">
    <property type="entry name" value="metallo-hydrolase-like_MBL-fold"/>
    <property type="match status" value="1"/>
</dbReference>
<dbReference type="InterPro" id="IPR051013">
    <property type="entry name" value="MBL_superfamily_lactonases"/>
</dbReference>
<evidence type="ECO:0000256" key="2">
    <source>
        <dbReference type="ARBA" id="ARBA00022723"/>
    </source>
</evidence>
<evidence type="ECO:0000256" key="3">
    <source>
        <dbReference type="ARBA" id="ARBA00022801"/>
    </source>
</evidence>
<dbReference type="EMBL" id="JARJLG010000019">
    <property type="protein sequence ID" value="KAJ7772627.1"/>
    <property type="molecule type" value="Genomic_DNA"/>
</dbReference>
<keyword evidence="2" id="KW-0479">Metal-binding</keyword>
<keyword evidence="5" id="KW-0732">Signal</keyword>
<keyword evidence="4" id="KW-0862">Zinc</keyword>
<proteinExistence type="inferred from homology"/>
<dbReference type="GO" id="GO:0046872">
    <property type="term" value="F:metal ion binding"/>
    <property type="evidence" value="ECO:0007669"/>
    <property type="project" value="UniProtKB-KW"/>
</dbReference>
<evidence type="ECO:0000313" key="8">
    <source>
        <dbReference type="Proteomes" id="UP001215280"/>
    </source>
</evidence>
<gene>
    <name evidence="7" type="ORF">DFH07DRAFT_802607</name>
</gene>
<dbReference type="Pfam" id="PF00753">
    <property type="entry name" value="Lactamase_B"/>
    <property type="match status" value="1"/>
</dbReference>
<comment type="similarity">
    <text evidence="1">Belongs to the metallo-beta-lactamase superfamily.</text>
</comment>
<dbReference type="SMART" id="SM00849">
    <property type="entry name" value="Lactamase_B"/>
    <property type="match status" value="1"/>
</dbReference>
<feature type="domain" description="Metallo-beta-lactamase" evidence="6">
    <location>
        <begin position="63"/>
        <end position="257"/>
    </location>
</feature>
<sequence>MLLLSCLSLLFLEAYASFQDFGIPSSDATVEVRAFNVGNATLVGAAHAFILPVLPGHENVSFPLFAFLVEHNDKRFMFDLGMRKDPLNFAPSIASGFASGIFILDSPKDITELLEDGGIPLASIDTVIWSHSHFDHIGDMSKFPNSTSLIIGPGTDTAIYPETANASLQASDFAGHHVTELDFTGTHLTFSGLKAIDFFGDGSFYLLDTPGHLPGHISALARVTPTSFVSLGGDTFHHAGEARPRPDFQKNYPCPGHLVEEIKSSISTDYFWSPKSSDGAFDIVSRAQQLFAVSDLPDSFYADPVTSQVSLEKIATFDADPDFFVAIAHDMSLVSTLPTFPASLNNWKDSNLKNTSVWIFTETSNPAFAFNPTNVTV</sequence>
<name>A0AAD7NSC8_9AGAR</name>
<evidence type="ECO:0000259" key="6">
    <source>
        <dbReference type="SMART" id="SM00849"/>
    </source>
</evidence>
<feature type="chain" id="PRO_5041913662" evidence="5">
    <location>
        <begin position="17"/>
        <end position="377"/>
    </location>
</feature>
<evidence type="ECO:0000313" key="7">
    <source>
        <dbReference type="EMBL" id="KAJ7772627.1"/>
    </source>
</evidence>
<dbReference type="PANTHER" id="PTHR42978">
    <property type="entry name" value="QUORUM-QUENCHING LACTONASE YTNP-RELATED-RELATED"/>
    <property type="match status" value="1"/>
</dbReference>
<accession>A0AAD7NSC8</accession>
<dbReference type="AlphaFoldDB" id="A0AAD7NSC8"/>
<protein>
    <submittedName>
        <fullName evidence="7">Beta-lactamase-like protein</fullName>
    </submittedName>
</protein>
<dbReference type="InterPro" id="IPR001279">
    <property type="entry name" value="Metallo-B-lactamas"/>
</dbReference>
<dbReference type="InterPro" id="IPR036866">
    <property type="entry name" value="RibonucZ/Hydroxyglut_hydro"/>
</dbReference>
<dbReference type="PANTHER" id="PTHR42978:SF5">
    <property type="entry name" value="METALLO-BETA-LACTAMASE DOMAIN-CONTAINING PROTEIN"/>
    <property type="match status" value="1"/>
</dbReference>
<evidence type="ECO:0000256" key="1">
    <source>
        <dbReference type="ARBA" id="ARBA00007749"/>
    </source>
</evidence>
<evidence type="ECO:0000256" key="4">
    <source>
        <dbReference type="ARBA" id="ARBA00022833"/>
    </source>
</evidence>
<feature type="signal peptide" evidence="5">
    <location>
        <begin position="1"/>
        <end position="16"/>
    </location>
</feature>
<reference evidence="7" key="1">
    <citation type="submission" date="2023-03" db="EMBL/GenBank/DDBJ databases">
        <title>Massive genome expansion in bonnet fungi (Mycena s.s.) driven by repeated elements and novel gene families across ecological guilds.</title>
        <authorList>
            <consortium name="Lawrence Berkeley National Laboratory"/>
            <person name="Harder C.B."/>
            <person name="Miyauchi S."/>
            <person name="Viragh M."/>
            <person name="Kuo A."/>
            <person name="Thoen E."/>
            <person name="Andreopoulos B."/>
            <person name="Lu D."/>
            <person name="Skrede I."/>
            <person name="Drula E."/>
            <person name="Henrissat B."/>
            <person name="Morin E."/>
            <person name="Kohler A."/>
            <person name="Barry K."/>
            <person name="LaButti K."/>
            <person name="Morin E."/>
            <person name="Salamov A."/>
            <person name="Lipzen A."/>
            <person name="Mereny Z."/>
            <person name="Hegedus B."/>
            <person name="Baldrian P."/>
            <person name="Stursova M."/>
            <person name="Weitz H."/>
            <person name="Taylor A."/>
            <person name="Grigoriev I.V."/>
            <person name="Nagy L.G."/>
            <person name="Martin F."/>
            <person name="Kauserud H."/>
        </authorList>
    </citation>
    <scope>NUCLEOTIDE SEQUENCE</scope>
    <source>
        <strain evidence="7">CBHHK188m</strain>
    </source>
</reference>
<dbReference type="Proteomes" id="UP001215280">
    <property type="component" value="Unassembled WGS sequence"/>
</dbReference>